<protein>
    <recommendedName>
        <fullName evidence="4">Sugar ABC transporter ATP-binding protein</fullName>
    </recommendedName>
</protein>
<gene>
    <name evidence="2" type="ORF">GCM10009416_09190</name>
</gene>
<accession>A0ABP3PWB3</accession>
<dbReference type="EMBL" id="BAAAFZ010000008">
    <property type="protein sequence ID" value="GAA0572691.1"/>
    <property type="molecule type" value="Genomic_DNA"/>
</dbReference>
<evidence type="ECO:0000313" key="2">
    <source>
        <dbReference type="EMBL" id="GAA0572691.1"/>
    </source>
</evidence>
<organism evidence="2 3">
    <name type="scientific">Craurococcus roseus</name>
    <dbReference type="NCBI Taxonomy" id="77585"/>
    <lineage>
        <taxon>Bacteria</taxon>
        <taxon>Pseudomonadati</taxon>
        <taxon>Pseudomonadota</taxon>
        <taxon>Alphaproteobacteria</taxon>
        <taxon>Acetobacterales</taxon>
        <taxon>Acetobacteraceae</taxon>
        <taxon>Craurococcus</taxon>
    </lineage>
</organism>
<feature type="region of interest" description="Disordered" evidence="1">
    <location>
        <begin position="1"/>
        <end position="81"/>
    </location>
</feature>
<comment type="caution">
    <text evidence="2">The sequence shown here is derived from an EMBL/GenBank/DDBJ whole genome shotgun (WGS) entry which is preliminary data.</text>
</comment>
<feature type="compositionally biased region" description="Polar residues" evidence="1">
    <location>
        <begin position="53"/>
        <end position="68"/>
    </location>
</feature>
<evidence type="ECO:0000313" key="3">
    <source>
        <dbReference type="Proteomes" id="UP001501588"/>
    </source>
</evidence>
<dbReference type="Proteomes" id="UP001501588">
    <property type="component" value="Unassembled WGS sequence"/>
</dbReference>
<proteinExistence type="predicted"/>
<dbReference type="RefSeq" id="WP_343893978.1">
    <property type="nucleotide sequence ID" value="NZ_BAAAFZ010000008.1"/>
</dbReference>
<reference evidence="3" key="1">
    <citation type="journal article" date="2019" name="Int. J. Syst. Evol. Microbiol.">
        <title>The Global Catalogue of Microorganisms (GCM) 10K type strain sequencing project: providing services to taxonomists for standard genome sequencing and annotation.</title>
        <authorList>
            <consortium name="The Broad Institute Genomics Platform"/>
            <consortium name="The Broad Institute Genome Sequencing Center for Infectious Disease"/>
            <person name="Wu L."/>
            <person name="Ma J."/>
        </authorList>
    </citation>
    <scope>NUCLEOTIDE SEQUENCE [LARGE SCALE GENOMIC DNA]</scope>
    <source>
        <strain evidence="3">JCM 9933</strain>
    </source>
</reference>
<sequence length="81" mass="8359">MASSKHPKTTADRESGLGADAPRPPDDLDRNPGIGTSKGVHSATGVDPEDLEAQSTVEGDTMNDTTAQGGVDPDQQGRTNK</sequence>
<evidence type="ECO:0000256" key="1">
    <source>
        <dbReference type="SAM" id="MobiDB-lite"/>
    </source>
</evidence>
<keyword evidence="3" id="KW-1185">Reference proteome</keyword>
<name>A0ABP3PWB3_9PROT</name>
<evidence type="ECO:0008006" key="4">
    <source>
        <dbReference type="Google" id="ProtNLM"/>
    </source>
</evidence>